<keyword evidence="2" id="KW-1185">Reference proteome</keyword>
<accession>A0A161WDG7</accession>
<protein>
    <recommendedName>
        <fullName evidence="3">YgiT-type zinc finger domain protein</fullName>
    </recommendedName>
</protein>
<evidence type="ECO:0008006" key="3">
    <source>
        <dbReference type="Google" id="ProtNLM"/>
    </source>
</evidence>
<dbReference type="AlphaFoldDB" id="A0A161WDG7"/>
<sequence>MDCIICKGKLIEGIVNHIVDIKGHIIIIKNVPANICTQCGEYYIENKIALILEELIDGILSSNAEVLIINYPGSAA</sequence>
<dbReference type="STRING" id="1121326.CLMAG_47330"/>
<proteinExistence type="predicted"/>
<dbReference type="InterPro" id="IPR022453">
    <property type="entry name" value="Znf_MqsA-type"/>
</dbReference>
<dbReference type="OrthoDB" id="9812340at2"/>
<dbReference type="Gene3D" id="3.10.20.860">
    <property type="match status" value="1"/>
</dbReference>
<comment type="caution">
    <text evidence="1">The sequence shown here is derived from an EMBL/GenBank/DDBJ whole genome shotgun (WGS) entry which is preliminary data.</text>
</comment>
<organism evidence="1 2">
    <name type="scientific">Clostridium magnum DSM 2767</name>
    <dbReference type="NCBI Taxonomy" id="1121326"/>
    <lineage>
        <taxon>Bacteria</taxon>
        <taxon>Bacillati</taxon>
        <taxon>Bacillota</taxon>
        <taxon>Clostridia</taxon>
        <taxon>Eubacteriales</taxon>
        <taxon>Clostridiaceae</taxon>
        <taxon>Clostridium</taxon>
    </lineage>
</organism>
<evidence type="ECO:0000313" key="1">
    <source>
        <dbReference type="EMBL" id="KZL89735.1"/>
    </source>
</evidence>
<dbReference type="CDD" id="cd12870">
    <property type="entry name" value="MqsA"/>
    <property type="match status" value="1"/>
</dbReference>
<dbReference type="EMBL" id="LWAE01000007">
    <property type="protein sequence ID" value="KZL89735.1"/>
    <property type="molecule type" value="Genomic_DNA"/>
</dbReference>
<dbReference type="PATRIC" id="fig|1121326.3.peg.4800"/>
<name>A0A161WDG7_9CLOT</name>
<dbReference type="NCBIfam" id="TIGR03831">
    <property type="entry name" value="YgiT_finger"/>
    <property type="match status" value="1"/>
</dbReference>
<dbReference type="Proteomes" id="UP000076603">
    <property type="component" value="Unassembled WGS sequence"/>
</dbReference>
<evidence type="ECO:0000313" key="2">
    <source>
        <dbReference type="Proteomes" id="UP000076603"/>
    </source>
</evidence>
<gene>
    <name evidence="1" type="ORF">CLMAG_47330</name>
</gene>
<reference evidence="1 2" key="1">
    <citation type="submission" date="2016-04" db="EMBL/GenBank/DDBJ databases">
        <title>Genome sequence of Clostridium magnum DSM 2767.</title>
        <authorList>
            <person name="Poehlein A."/>
            <person name="Uhlig R."/>
            <person name="Fischer R."/>
            <person name="Bahl H."/>
            <person name="Daniel R."/>
        </authorList>
    </citation>
    <scope>NUCLEOTIDE SEQUENCE [LARGE SCALE GENOMIC DNA]</scope>
    <source>
        <strain evidence="1 2">DSM 2767</strain>
    </source>
</reference>
<dbReference type="RefSeq" id="WP_066627905.1">
    <property type="nucleotide sequence ID" value="NZ_FQXL01000006.1"/>
</dbReference>